<organism evidence="3 4">
    <name type="scientific">Dibothriocephalus latus</name>
    <name type="common">Fish tapeworm</name>
    <name type="synonym">Diphyllobothrium latum</name>
    <dbReference type="NCBI Taxonomy" id="60516"/>
    <lineage>
        <taxon>Eukaryota</taxon>
        <taxon>Metazoa</taxon>
        <taxon>Spiralia</taxon>
        <taxon>Lophotrochozoa</taxon>
        <taxon>Platyhelminthes</taxon>
        <taxon>Cestoda</taxon>
        <taxon>Eucestoda</taxon>
        <taxon>Diphyllobothriidea</taxon>
        <taxon>Diphyllobothriidae</taxon>
        <taxon>Dibothriocephalus</taxon>
    </lineage>
</organism>
<name>A0A3P7L5L7_DIBLA</name>
<evidence type="ECO:0000313" key="4">
    <source>
        <dbReference type="Proteomes" id="UP000281553"/>
    </source>
</evidence>
<proteinExistence type="predicted"/>
<dbReference type="AlphaFoldDB" id="A0A3P7L5L7"/>
<accession>A0A3P7L5L7</accession>
<dbReference type="GO" id="GO:1904491">
    <property type="term" value="P:protein localization to ciliary transition zone"/>
    <property type="evidence" value="ECO:0007669"/>
    <property type="project" value="TreeGrafter"/>
</dbReference>
<keyword evidence="1" id="KW-0175">Coiled coil</keyword>
<dbReference type="Pfam" id="PF17661">
    <property type="entry name" value="DUF5523"/>
    <property type="match status" value="1"/>
</dbReference>
<evidence type="ECO:0000256" key="1">
    <source>
        <dbReference type="SAM" id="Coils"/>
    </source>
</evidence>
<reference evidence="3 4" key="1">
    <citation type="submission" date="2018-11" db="EMBL/GenBank/DDBJ databases">
        <authorList>
            <consortium name="Pathogen Informatics"/>
        </authorList>
    </citation>
    <scope>NUCLEOTIDE SEQUENCE [LARGE SCALE GENOMIC DNA]</scope>
</reference>
<protein>
    <recommendedName>
        <fullName evidence="2">DUF5523 domain-containing protein</fullName>
    </recommendedName>
</protein>
<gene>
    <name evidence="3" type="ORF">DILT_LOCUS4701</name>
</gene>
<evidence type="ECO:0000259" key="2">
    <source>
        <dbReference type="Pfam" id="PF17661"/>
    </source>
</evidence>
<dbReference type="InterPro" id="IPR041510">
    <property type="entry name" value="DUF5523"/>
</dbReference>
<dbReference type="GO" id="GO:1905515">
    <property type="term" value="P:non-motile cilium assembly"/>
    <property type="evidence" value="ECO:0007669"/>
    <property type="project" value="TreeGrafter"/>
</dbReference>
<dbReference type="InterPro" id="IPR052434">
    <property type="entry name" value="Tectonic-like_complex_comp"/>
</dbReference>
<evidence type="ECO:0000313" key="3">
    <source>
        <dbReference type="EMBL" id="VDN08870.1"/>
    </source>
</evidence>
<keyword evidence="4" id="KW-1185">Reference proteome</keyword>
<feature type="coiled-coil region" evidence="1">
    <location>
        <begin position="313"/>
        <end position="340"/>
    </location>
</feature>
<dbReference type="GO" id="GO:0035869">
    <property type="term" value="C:ciliary transition zone"/>
    <property type="evidence" value="ECO:0007669"/>
    <property type="project" value="TreeGrafter"/>
</dbReference>
<sequence length="361" mass="41183">MFAILQIVSDWQALKQKAEITEEEEVNFFVRESWPMEAEGPKSSDKENIKYVRERAEQSVVGSVAVSAITQQPRASGDFAGGLLDSQPHDLVWGRGRWPLPFERIEAESHILYSPSGLEVPLEVKTQGRSVRYAEDEGLYVGQLPFVAPANIRRLENRLLREAEYQSGGAEMQKQPYKAQDGVSQWFAEDGRMKMATSPLRDVLFRPLQSITFFNNVPEEFNYVFLPPLSDQEMQSLGQNYSRVHSRIQRPFQLPFRRPNDVGTTPVDFQQIEIELASVSFSFHPLFLAEHVFAHNLRMLVKALEDRVGRDYINACIQRIAALKRAIKQLEEKAAQKVSLLLTSSGFRPSCNFKKLNSFQS</sequence>
<feature type="domain" description="DUF5523" evidence="2">
    <location>
        <begin position="17"/>
        <end position="164"/>
    </location>
</feature>
<dbReference type="EMBL" id="UYRU01045943">
    <property type="protein sequence ID" value="VDN08870.1"/>
    <property type="molecule type" value="Genomic_DNA"/>
</dbReference>
<dbReference type="PANTHER" id="PTHR20837:SF0">
    <property type="entry name" value="COILED-COIL AND C2 DOMAIN-CONTAINING PROTEIN 2A"/>
    <property type="match status" value="1"/>
</dbReference>
<dbReference type="Proteomes" id="UP000281553">
    <property type="component" value="Unassembled WGS sequence"/>
</dbReference>
<dbReference type="OrthoDB" id="2162143at2759"/>
<dbReference type="PANTHER" id="PTHR20837">
    <property type="entry name" value="CENTROSOMAL PROTEIN-RELATED"/>
    <property type="match status" value="1"/>
</dbReference>